<keyword evidence="3" id="KW-1185">Reference proteome</keyword>
<evidence type="ECO:0000313" key="2">
    <source>
        <dbReference type="EMBL" id="KAJ5307222.1"/>
    </source>
</evidence>
<dbReference type="EMBL" id="JAPZBO010000008">
    <property type="protein sequence ID" value="KAJ5307222.1"/>
    <property type="molecule type" value="Genomic_DNA"/>
</dbReference>
<proteinExistence type="predicted"/>
<dbReference type="AlphaFoldDB" id="A0A9W9GXL6"/>
<accession>A0A9W9GXL6</accession>
<feature type="transmembrane region" description="Helical" evidence="1">
    <location>
        <begin position="20"/>
        <end position="41"/>
    </location>
</feature>
<keyword evidence="1" id="KW-0812">Transmembrane</keyword>
<protein>
    <submittedName>
        <fullName evidence="2">Uncharacterized protein</fullName>
    </submittedName>
</protein>
<reference evidence="2" key="1">
    <citation type="submission" date="2022-12" db="EMBL/GenBank/DDBJ databases">
        <authorList>
            <person name="Petersen C."/>
        </authorList>
    </citation>
    <scope>NUCLEOTIDE SEQUENCE</scope>
    <source>
        <strain evidence="2">IBT 21472</strain>
    </source>
</reference>
<name>A0A9W9GXL6_9EURO</name>
<keyword evidence="1" id="KW-1133">Transmembrane helix</keyword>
<evidence type="ECO:0000313" key="3">
    <source>
        <dbReference type="Proteomes" id="UP001147746"/>
    </source>
</evidence>
<reference evidence="2" key="2">
    <citation type="journal article" date="2023" name="IMA Fungus">
        <title>Comparative genomic study of the Penicillium genus elucidates a diverse pangenome and 15 lateral gene transfer events.</title>
        <authorList>
            <person name="Petersen C."/>
            <person name="Sorensen T."/>
            <person name="Nielsen M.R."/>
            <person name="Sondergaard T.E."/>
            <person name="Sorensen J.L."/>
            <person name="Fitzpatrick D.A."/>
            <person name="Frisvad J.C."/>
            <person name="Nielsen K.L."/>
        </authorList>
    </citation>
    <scope>NUCLEOTIDE SEQUENCE</scope>
    <source>
        <strain evidence="2">IBT 21472</strain>
    </source>
</reference>
<keyword evidence="1" id="KW-0472">Membrane</keyword>
<comment type="caution">
    <text evidence="2">The sequence shown here is derived from an EMBL/GenBank/DDBJ whole genome shotgun (WGS) entry which is preliminary data.</text>
</comment>
<evidence type="ECO:0000256" key="1">
    <source>
        <dbReference type="SAM" id="Phobius"/>
    </source>
</evidence>
<organism evidence="2 3">
    <name type="scientific">Penicillium atrosanguineum</name>
    <dbReference type="NCBI Taxonomy" id="1132637"/>
    <lineage>
        <taxon>Eukaryota</taxon>
        <taxon>Fungi</taxon>
        <taxon>Dikarya</taxon>
        <taxon>Ascomycota</taxon>
        <taxon>Pezizomycotina</taxon>
        <taxon>Eurotiomycetes</taxon>
        <taxon>Eurotiomycetidae</taxon>
        <taxon>Eurotiales</taxon>
        <taxon>Aspergillaceae</taxon>
        <taxon>Penicillium</taxon>
    </lineage>
</organism>
<dbReference type="Proteomes" id="UP001147746">
    <property type="component" value="Unassembled WGS sequence"/>
</dbReference>
<sequence>MTFLFLHGHGIRDNATSFAAQALSTTLVKILHIFLLILGFWRPGKLDLPTTAIPEYRVSYNVNAASRSPLLSSAERPS</sequence>
<gene>
    <name evidence="2" type="ORF">N7476_007878</name>
</gene>